<dbReference type="InterPro" id="IPR011010">
    <property type="entry name" value="DNA_brk_join_enz"/>
</dbReference>
<dbReference type="SUPFAM" id="SSF56349">
    <property type="entry name" value="DNA breaking-rejoining enzymes"/>
    <property type="match status" value="1"/>
</dbReference>
<dbReference type="GO" id="GO:0003677">
    <property type="term" value="F:DNA binding"/>
    <property type="evidence" value="ECO:0007669"/>
    <property type="project" value="InterPro"/>
</dbReference>
<feature type="domain" description="ZMYM2-like/QRICH1 C-terminal" evidence="4">
    <location>
        <begin position="143"/>
        <end position="209"/>
    </location>
</feature>
<name>A0A6S7HA85_PARCT</name>
<dbReference type="Proteomes" id="UP001152795">
    <property type="component" value="Unassembled WGS sequence"/>
</dbReference>
<organism evidence="5 6">
    <name type="scientific">Paramuricea clavata</name>
    <name type="common">Red gorgonian</name>
    <name type="synonym">Violescent sea-whip</name>
    <dbReference type="NCBI Taxonomy" id="317549"/>
    <lineage>
        <taxon>Eukaryota</taxon>
        <taxon>Metazoa</taxon>
        <taxon>Cnidaria</taxon>
        <taxon>Anthozoa</taxon>
        <taxon>Octocorallia</taxon>
        <taxon>Malacalcyonacea</taxon>
        <taxon>Plexauridae</taxon>
        <taxon>Paramuricea</taxon>
    </lineage>
</organism>
<dbReference type="PANTHER" id="PTHR46963:SF2">
    <property type="match status" value="1"/>
</dbReference>
<reference evidence="5" key="1">
    <citation type="submission" date="2020-04" db="EMBL/GenBank/DDBJ databases">
        <authorList>
            <person name="Alioto T."/>
            <person name="Alioto T."/>
            <person name="Gomez Garrido J."/>
        </authorList>
    </citation>
    <scope>NUCLEOTIDE SEQUENCE</scope>
    <source>
        <strain evidence="5">A484AB</strain>
    </source>
</reference>
<evidence type="ECO:0000313" key="5">
    <source>
        <dbReference type="EMBL" id="CAB4001086.1"/>
    </source>
</evidence>
<evidence type="ECO:0000256" key="2">
    <source>
        <dbReference type="ARBA" id="ARBA00022553"/>
    </source>
</evidence>
<dbReference type="Pfam" id="PF12012">
    <property type="entry name" value="DUF3504"/>
    <property type="match status" value="1"/>
</dbReference>
<dbReference type="OrthoDB" id="5984499at2759"/>
<dbReference type="EMBL" id="CACRXK020003998">
    <property type="protein sequence ID" value="CAB4001086.1"/>
    <property type="molecule type" value="Genomic_DNA"/>
</dbReference>
<keyword evidence="2" id="KW-0597">Phosphoprotein</keyword>
<keyword evidence="1" id="KW-1017">Isopeptide bond</keyword>
<protein>
    <submittedName>
        <fullName evidence="5">Zinc finger MYM-type 2-like</fullName>
    </submittedName>
</protein>
<comment type="caution">
    <text evidence="5">The sequence shown here is derived from an EMBL/GenBank/DDBJ whole genome shotgun (WGS) entry which is preliminary data.</text>
</comment>
<evidence type="ECO:0000313" key="6">
    <source>
        <dbReference type="Proteomes" id="UP001152795"/>
    </source>
</evidence>
<dbReference type="InterPro" id="IPR042838">
    <property type="entry name" value="KIAA1958"/>
</dbReference>
<evidence type="ECO:0000256" key="3">
    <source>
        <dbReference type="ARBA" id="ARBA00022843"/>
    </source>
</evidence>
<accession>A0A6S7HA85</accession>
<evidence type="ECO:0000259" key="4">
    <source>
        <dbReference type="Pfam" id="PF12012"/>
    </source>
</evidence>
<evidence type="ECO:0000256" key="1">
    <source>
        <dbReference type="ARBA" id="ARBA00022499"/>
    </source>
</evidence>
<dbReference type="AlphaFoldDB" id="A0A6S7HA85"/>
<sequence length="248" mass="28334">MEELSPSQLATYLSKFLLAVREKNGEEYEPTTLRGFRSSVERYLKKHRYCESVVTGQSFARTRETLRSKQKQLKRDGKGNKPFEAASLTKEEIEMLYSSGAFGCNSPQALINTLWYNNCFHFGLRGGKEQRDLKWGDVLLKKDTEAGPERNPVFLYKLYKAKRPESYMDNNAPFYLAVNHANASKADLPGLKWFKPQPMGVNKLNSLMKDCAQMAGIGKDKRITIHSARKTLVQKLQDNNIPPPKSYK</sequence>
<dbReference type="InterPro" id="IPR021893">
    <property type="entry name" value="ZMYM2-like_C"/>
</dbReference>
<keyword evidence="6" id="KW-1185">Reference proteome</keyword>
<dbReference type="PANTHER" id="PTHR46963">
    <property type="entry name" value="SIMILAR TO RIKEN CDNA E130308A19"/>
    <property type="match status" value="1"/>
</dbReference>
<keyword evidence="3" id="KW-0832">Ubl conjugation</keyword>
<gene>
    <name evidence="5" type="ORF">PACLA_8A055771</name>
</gene>
<proteinExistence type="predicted"/>